<organism evidence="2 3">
    <name type="scientific">Actinomadura namibiensis</name>
    <dbReference type="NCBI Taxonomy" id="182080"/>
    <lineage>
        <taxon>Bacteria</taxon>
        <taxon>Bacillati</taxon>
        <taxon>Actinomycetota</taxon>
        <taxon>Actinomycetes</taxon>
        <taxon>Streptosporangiales</taxon>
        <taxon>Thermomonosporaceae</taxon>
        <taxon>Actinomadura</taxon>
    </lineage>
</organism>
<reference evidence="2 3" key="1">
    <citation type="submission" date="2020-08" db="EMBL/GenBank/DDBJ databases">
        <title>Genomic Encyclopedia of Type Strains, Phase IV (KMG-IV): sequencing the most valuable type-strain genomes for metagenomic binning, comparative biology and taxonomic classification.</title>
        <authorList>
            <person name="Goeker M."/>
        </authorList>
    </citation>
    <scope>NUCLEOTIDE SEQUENCE [LARGE SCALE GENOMIC DNA]</scope>
    <source>
        <strain evidence="2 3">DSM 44197</strain>
    </source>
</reference>
<feature type="domain" description="AB hydrolase-1" evidence="1">
    <location>
        <begin position="24"/>
        <end position="260"/>
    </location>
</feature>
<dbReference type="PANTHER" id="PTHR43433">
    <property type="entry name" value="HYDROLASE, ALPHA/BETA FOLD FAMILY PROTEIN"/>
    <property type="match status" value="1"/>
</dbReference>
<evidence type="ECO:0000313" key="3">
    <source>
        <dbReference type="Proteomes" id="UP000572680"/>
    </source>
</evidence>
<dbReference type="GO" id="GO:0004806">
    <property type="term" value="F:triacylglycerol lipase activity"/>
    <property type="evidence" value="ECO:0007669"/>
    <property type="project" value="TreeGrafter"/>
</dbReference>
<accession>A0A7W3LW89</accession>
<protein>
    <submittedName>
        <fullName evidence="2">Pimeloyl-ACP methyl ester carboxylesterase</fullName>
    </submittedName>
</protein>
<dbReference type="InterPro" id="IPR029058">
    <property type="entry name" value="AB_hydrolase_fold"/>
</dbReference>
<dbReference type="GO" id="GO:0046503">
    <property type="term" value="P:glycerolipid catabolic process"/>
    <property type="evidence" value="ECO:0007669"/>
    <property type="project" value="TreeGrafter"/>
</dbReference>
<dbReference type="InterPro" id="IPR000073">
    <property type="entry name" value="AB_hydrolase_1"/>
</dbReference>
<dbReference type="EMBL" id="JACJIA010000011">
    <property type="protein sequence ID" value="MBA8955417.1"/>
    <property type="molecule type" value="Genomic_DNA"/>
</dbReference>
<dbReference type="PRINTS" id="PR00111">
    <property type="entry name" value="ABHYDROLASE"/>
</dbReference>
<dbReference type="Proteomes" id="UP000572680">
    <property type="component" value="Unassembled WGS sequence"/>
</dbReference>
<sequence>MVERMIETAGVELCAESFGDPRDPPVLLVMGIGASMLWWEEGFCRMLAEGGRLVIRYDHRDTGRSVAYEPGRPGYTGDDLVSDAVGVLDAHGLPAAHVVGVSAGGGITQLLALDFPERVLSLVLISTSPALPGDRELPPSSREYARFVSSATVDWSDTGSVTEYLVDYSRVLSGGRRPFDEARIRALVRRDVERARDVAAQQNHDHLPEEDRRRASLSSVAAPTLVIHGTADPAFPVEHGEALAQEIPGARLLRLPDAGHGVERPDWETIVRAILDHTATA</sequence>
<dbReference type="SUPFAM" id="SSF53474">
    <property type="entry name" value="alpha/beta-Hydrolases"/>
    <property type="match status" value="1"/>
</dbReference>
<name>A0A7W3LW89_ACTNM</name>
<evidence type="ECO:0000313" key="2">
    <source>
        <dbReference type="EMBL" id="MBA8955417.1"/>
    </source>
</evidence>
<keyword evidence="3" id="KW-1185">Reference proteome</keyword>
<gene>
    <name evidence="2" type="ORF">HNR61_007091</name>
</gene>
<dbReference type="Gene3D" id="3.40.50.1820">
    <property type="entry name" value="alpha/beta hydrolase"/>
    <property type="match status" value="1"/>
</dbReference>
<comment type="caution">
    <text evidence="2">The sequence shown here is derived from an EMBL/GenBank/DDBJ whole genome shotgun (WGS) entry which is preliminary data.</text>
</comment>
<evidence type="ECO:0000259" key="1">
    <source>
        <dbReference type="Pfam" id="PF00561"/>
    </source>
</evidence>
<dbReference type="RefSeq" id="WP_182847396.1">
    <property type="nucleotide sequence ID" value="NZ_BAAALP010000068.1"/>
</dbReference>
<dbReference type="Pfam" id="PF00561">
    <property type="entry name" value="Abhydrolase_1"/>
    <property type="match status" value="1"/>
</dbReference>
<dbReference type="PANTHER" id="PTHR43433:SF5">
    <property type="entry name" value="AB HYDROLASE-1 DOMAIN-CONTAINING PROTEIN"/>
    <property type="match status" value="1"/>
</dbReference>
<dbReference type="InterPro" id="IPR050471">
    <property type="entry name" value="AB_hydrolase"/>
</dbReference>
<dbReference type="AlphaFoldDB" id="A0A7W3LW89"/>
<proteinExistence type="predicted"/>